<comment type="subcellular location">
    <subcellularLocation>
        <location evidence="1">Cell membrane</location>
        <topology evidence="1">Multi-pass membrane protein</topology>
    </subcellularLocation>
</comment>
<evidence type="ECO:0000256" key="4">
    <source>
        <dbReference type="ARBA" id="ARBA00022989"/>
    </source>
</evidence>
<feature type="transmembrane region" description="Helical" evidence="6">
    <location>
        <begin position="314"/>
        <end position="335"/>
    </location>
</feature>
<dbReference type="Pfam" id="PF03553">
    <property type="entry name" value="Na_H_antiporter"/>
    <property type="match status" value="1"/>
</dbReference>
<keyword evidence="2" id="KW-1003">Cell membrane</keyword>
<feature type="transmembrane region" description="Helical" evidence="6">
    <location>
        <begin position="61"/>
        <end position="80"/>
    </location>
</feature>
<dbReference type="PANTHER" id="PTHR43478">
    <property type="entry name" value="NA+/H+ ANTIPORTER-RELATED"/>
    <property type="match status" value="1"/>
</dbReference>
<evidence type="ECO:0000259" key="7">
    <source>
        <dbReference type="Pfam" id="PF03553"/>
    </source>
</evidence>
<proteinExistence type="predicted"/>
<accession>A0A1B3WCU0</accession>
<dbReference type="InterPro" id="IPR018461">
    <property type="entry name" value="Na/H_Antiport_NhaC-like_C"/>
</dbReference>
<dbReference type="STRING" id="39950.BCB69_01535"/>
<dbReference type="EMBL" id="CP017037">
    <property type="protein sequence ID" value="AOH38775.1"/>
    <property type="molecule type" value="Genomic_DNA"/>
</dbReference>
<name>A0A1B3WCU0_9FIRM</name>
<feature type="transmembrane region" description="Helical" evidence="6">
    <location>
        <begin position="470"/>
        <end position="490"/>
    </location>
</feature>
<dbReference type="PANTHER" id="PTHR43478:SF1">
    <property type="entry name" value="NA+_H+ ANTIPORTER NHAC-LIKE C-TERMINAL DOMAIN-CONTAINING PROTEIN"/>
    <property type="match status" value="1"/>
</dbReference>
<gene>
    <name evidence="8" type="ORF">BCB69_01535</name>
</gene>
<keyword evidence="3 6" id="KW-0812">Transmembrane</keyword>
<feature type="transmembrane region" description="Helical" evidence="6">
    <location>
        <begin position="185"/>
        <end position="204"/>
    </location>
</feature>
<evidence type="ECO:0000256" key="3">
    <source>
        <dbReference type="ARBA" id="ARBA00022692"/>
    </source>
</evidence>
<protein>
    <submittedName>
        <fullName evidence="8">Sodium:proton antiporter</fullName>
    </submittedName>
</protein>
<keyword evidence="5 6" id="KW-0472">Membrane</keyword>
<evidence type="ECO:0000256" key="2">
    <source>
        <dbReference type="ARBA" id="ARBA00022475"/>
    </source>
</evidence>
<dbReference type="RefSeq" id="WP_069176808.1">
    <property type="nucleotide sequence ID" value="NZ_CP017037.1"/>
</dbReference>
<evidence type="ECO:0000256" key="6">
    <source>
        <dbReference type="SAM" id="Phobius"/>
    </source>
</evidence>
<feature type="transmembrane region" description="Helical" evidence="6">
    <location>
        <begin position="100"/>
        <end position="121"/>
    </location>
</feature>
<evidence type="ECO:0000313" key="8">
    <source>
        <dbReference type="EMBL" id="AOH38775.1"/>
    </source>
</evidence>
<reference evidence="9" key="1">
    <citation type="submission" date="2016-08" db="EMBL/GenBank/DDBJ databases">
        <authorList>
            <person name="Holder M.E."/>
            <person name="Ajami N.J."/>
            <person name="Petrosino J.F."/>
        </authorList>
    </citation>
    <scope>NUCLEOTIDE SEQUENCE [LARGE SCALE GENOMIC DNA]</scope>
    <source>
        <strain evidence="9">F0677</strain>
    </source>
</reference>
<keyword evidence="4 6" id="KW-1133">Transmembrane helix</keyword>
<dbReference type="KEGG" id="dpn:BCB69_01535"/>
<feature type="transmembrane region" description="Helical" evidence="6">
    <location>
        <begin position="245"/>
        <end position="264"/>
    </location>
</feature>
<organism evidence="8 9">
    <name type="scientific">Dialister pneumosintes</name>
    <dbReference type="NCBI Taxonomy" id="39950"/>
    <lineage>
        <taxon>Bacteria</taxon>
        <taxon>Bacillati</taxon>
        <taxon>Bacillota</taxon>
        <taxon>Negativicutes</taxon>
        <taxon>Veillonellales</taxon>
        <taxon>Veillonellaceae</taxon>
        <taxon>Dialister</taxon>
    </lineage>
</organism>
<feature type="domain" description="Na+/H+ antiporter NhaC-like C-terminal" evidence="7">
    <location>
        <begin position="177"/>
        <end position="467"/>
    </location>
</feature>
<evidence type="ECO:0000313" key="9">
    <source>
        <dbReference type="Proteomes" id="UP000094757"/>
    </source>
</evidence>
<feature type="transmembrane region" description="Helical" evidence="6">
    <location>
        <begin position="444"/>
        <end position="464"/>
    </location>
</feature>
<feature type="transmembrane region" description="Helical" evidence="6">
    <location>
        <begin position="284"/>
        <end position="302"/>
    </location>
</feature>
<dbReference type="AlphaFoldDB" id="A0A1B3WCU0"/>
<evidence type="ECO:0000256" key="1">
    <source>
        <dbReference type="ARBA" id="ARBA00004651"/>
    </source>
</evidence>
<evidence type="ECO:0000256" key="5">
    <source>
        <dbReference type="ARBA" id="ARBA00023136"/>
    </source>
</evidence>
<dbReference type="GO" id="GO:0005886">
    <property type="term" value="C:plasma membrane"/>
    <property type="evidence" value="ECO:0007669"/>
    <property type="project" value="UniProtKB-SubCell"/>
</dbReference>
<feature type="transmembrane region" description="Helical" evidence="6">
    <location>
        <begin position="142"/>
        <end position="165"/>
    </location>
</feature>
<feature type="transmembrane region" description="Helical" evidence="6">
    <location>
        <begin position="28"/>
        <end position="49"/>
    </location>
</feature>
<feature type="transmembrane region" description="Helical" evidence="6">
    <location>
        <begin position="347"/>
        <end position="370"/>
    </location>
</feature>
<sequence>MVHTVWAILPPIVTIILALTTKEVYMSLFTGIFFGTFMYSQYSILGSIATTFQIMNDKIGGNVYILMFMIILGIFVAAVNKSGASEAYGEWATKAIKGRRMAMFVTMLLGIIIFIDDYFNCLTVGTVMRPVTDKFHISRAKLAYLIDATAAPICILAPISSWAAAVSSSLPQGSGIDGFSLFLQTIPVNLYALFTLVFMVFLNWTGKDFSKMKQLEEKNINELVINKSVDDSATIPVGNGKIIDLLLPLIALIIACTFGIMYTGGILEGATIQESFANSEASRGLVIGSFMGLVFTFIFYIPRKILTFSEFCQCYVDGFKAMVPGMLILSLAWTLSGICSKDYLDLGGYVATLVSGSTTIATLLPVFFFLVAVGLSFATGTSWGTFGILIPIIVAITGESNIALLTITVAAVLSGAVAGDHLSPISDTTIMSSTGAQCNHLDHVATQLPYGLIIITCSVIGYVVAGITSVGLMGTLAGFISLLIVMVIIYQYKLF</sequence>
<dbReference type="Proteomes" id="UP000094757">
    <property type="component" value="Chromosome"/>
</dbReference>